<evidence type="ECO:0000313" key="2">
    <source>
        <dbReference type="Proteomes" id="UP000254487"/>
    </source>
</evidence>
<evidence type="ECO:0000313" key="1">
    <source>
        <dbReference type="EMBL" id="STV18477.1"/>
    </source>
</evidence>
<protein>
    <submittedName>
        <fullName evidence="1">Uncharacterized protein</fullName>
    </submittedName>
</protein>
<proteinExistence type="predicted"/>
<gene>
    <name evidence="1" type="ORF">NCTC10313_06165</name>
</gene>
<organism evidence="1 2">
    <name type="scientific">Klebsiella pneumoniae subsp. ozaenae</name>
    <dbReference type="NCBI Taxonomy" id="574"/>
    <lineage>
        <taxon>Bacteria</taxon>
        <taxon>Pseudomonadati</taxon>
        <taxon>Pseudomonadota</taxon>
        <taxon>Gammaproteobacteria</taxon>
        <taxon>Enterobacterales</taxon>
        <taxon>Enterobacteriaceae</taxon>
        <taxon>Klebsiella/Raoultella group</taxon>
        <taxon>Klebsiella</taxon>
        <taxon>Klebsiella pneumoniae complex</taxon>
    </lineage>
</organism>
<sequence length="81" mass="9270">MESISSPQDVLKALNREKQSTANKIVDEVIAQAIFCPAQREHLIAMCYQVGEEQFREFTKIQLNTFGKMVNTTKVIVIIRK</sequence>
<name>A0A378AS12_KLEPO</name>
<reference evidence="1 2" key="1">
    <citation type="submission" date="2018-06" db="EMBL/GenBank/DDBJ databases">
        <authorList>
            <consortium name="Pathogen Informatics"/>
            <person name="Doyle S."/>
        </authorList>
    </citation>
    <scope>NUCLEOTIDE SEQUENCE [LARGE SCALE GENOMIC DNA]</scope>
    <source>
        <strain evidence="1 2">NCTC10313</strain>
    </source>
</reference>
<accession>A0A378AS12</accession>
<dbReference type="Proteomes" id="UP000254487">
    <property type="component" value="Unassembled WGS sequence"/>
</dbReference>
<dbReference type="AlphaFoldDB" id="A0A378AS12"/>
<dbReference type="EMBL" id="UGLW01000003">
    <property type="protein sequence ID" value="STV18477.1"/>
    <property type="molecule type" value="Genomic_DNA"/>
</dbReference>